<evidence type="ECO:0000256" key="4">
    <source>
        <dbReference type="PIRSR" id="PIRSR600542-1"/>
    </source>
</evidence>
<protein>
    <recommendedName>
        <fullName evidence="6">Choline/carnitine acyltransferase domain-containing protein</fullName>
    </recommendedName>
</protein>
<dbReference type="PANTHER" id="PTHR22589">
    <property type="entry name" value="CARNITINE O-ACYLTRANSFERASE"/>
    <property type="match status" value="1"/>
</dbReference>
<comment type="similarity">
    <text evidence="1 5">Belongs to the carnitine/choline acetyltransferase family.</text>
</comment>
<dbReference type="InterPro" id="IPR023213">
    <property type="entry name" value="CAT-like_dom_sf"/>
</dbReference>
<dbReference type="FunFam" id="3.30.559.10:FF:000019">
    <property type="entry name" value="Carnitine acetyl transferase"/>
    <property type="match status" value="1"/>
</dbReference>
<name>A0ABD3SQS3_9STRA</name>
<dbReference type="EMBL" id="JALLPB020000010">
    <property type="protein sequence ID" value="KAL3826952.1"/>
    <property type="molecule type" value="Genomic_DNA"/>
</dbReference>
<dbReference type="PANTHER" id="PTHR22589:SF29">
    <property type="entry name" value="MITOCHONDRIAL CARNITINE O-ACETYLTRANSFERASE-RELATED"/>
    <property type="match status" value="1"/>
</dbReference>
<organism evidence="7 8">
    <name type="scientific">Cyclostephanos tholiformis</name>
    <dbReference type="NCBI Taxonomy" id="382380"/>
    <lineage>
        <taxon>Eukaryota</taxon>
        <taxon>Sar</taxon>
        <taxon>Stramenopiles</taxon>
        <taxon>Ochrophyta</taxon>
        <taxon>Bacillariophyta</taxon>
        <taxon>Coscinodiscophyceae</taxon>
        <taxon>Thalassiosirophycidae</taxon>
        <taxon>Stephanodiscales</taxon>
        <taxon>Stephanodiscaceae</taxon>
        <taxon>Cyclostephanos</taxon>
    </lineage>
</organism>
<dbReference type="GO" id="GO:0016746">
    <property type="term" value="F:acyltransferase activity"/>
    <property type="evidence" value="ECO:0007669"/>
    <property type="project" value="UniProtKB-KW"/>
</dbReference>
<evidence type="ECO:0000256" key="5">
    <source>
        <dbReference type="RuleBase" id="RU003801"/>
    </source>
</evidence>
<gene>
    <name evidence="7" type="ORF">ACHAXA_000016</name>
</gene>
<evidence type="ECO:0000313" key="7">
    <source>
        <dbReference type="EMBL" id="KAL3826952.1"/>
    </source>
</evidence>
<sequence>MAMSSTKGNFRRVITPGITYAGQPNLPRLPIPSLEETLERFPALVTAIVDKKDMEKLGEEVTKFLETDGPVLQKLLIEYEQKGREEGKLGSFVEEFWSDAYLTPDSSVVMNLNPFFVLEDGPDTKKSNSQSRRAASLCFSAIKFASSLKNENIVPDSFRGKPLCMDQFRALFGACRVPESDKDIVAVNPESCHVVVLENNQFYFFRALWPDNAVAVDEDDILEILTAIKADASQVSSELSSRNALGVLTTLSRREWAIARDSIVAHSTNNEALLEIIEGALFVLVIDDVAPKSISEAAANMLHGTYNLQSEDHSIEYQAGSCTNRFYDKLQIIVCQDGRAGINFEHSAIDGHTALRLVSDIFADNVISFAQSITNTIYSDSKLFPSLIQAEVRKAAAENSAMTAPRKLNFDLPQSVLDKIFFAEAALGDEIQASDTVVLEFTGYGKTLIIQNSLSPDSFVQLSIQTAYYRLYGKNVSQYEPVLMKSFYHGRTEAMRAATEHAVNFCKLWLDHSVTKKDKLEALRVATEYHSAGIKLSASGKGLERHLFALTKIAEKNRIPTPDFFSSLAYKKLNHSVLSTSNCGNPSLRLFGFGPVVQDGFGIGYIIRDNGIQYSISSKHRQTKRFASTLRKTLSDMGELLQSVSSVTVSCDPVTTKEKIFEAECYDSYGDASEESRTGAGSSTGKQTLAKVLHRQPSFRASELGRFGQLLTPSFSCGEVEDREK</sequence>
<evidence type="ECO:0000259" key="6">
    <source>
        <dbReference type="Pfam" id="PF00755"/>
    </source>
</evidence>
<accession>A0ABD3SQS3</accession>
<dbReference type="PROSITE" id="PS00440">
    <property type="entry name" value="ACYLTRANSF_C_2"/>
    <property type="match status" value="1"/>
</dbReference>
<evidence type="ECO:0000313" key="8">
    <source>
        <dbReference type="Proteomes" id="UP001530377"/>
    </source>
</evidence>
<evidence type="ECO:0000256" key="2">
    <source>
        <dbReference type="ARBA" id="ARBA00022679"/>
    </source>
</evidence>
<evidence type="ECO:0000256" key="3">
    <source>
        <dbReference type="ARBA" id="ARBA00023315"/>
    </source>
</evidence>
<keyword evidence="8" id="KW-1185">Reference proteome</keyword>
<dbReference type="Gene3D" id="3.30.559.70">
    <property type="entry name" value="Choline/Carnitine o-acyltransferase, domain 2"/>
    <property type="match status" value="1"/>
</dbReference>
<reference evidence="7 8" key="1">
    <citation type="submission" date="2024-10" db="EMBL/GenBank/DDBJ databases">
        <title>Updated reference genomes for cyclostephanoid diatoms.</title>
        <authorList>
            <person name="Roberts W.R."/>
            <person name="Alverson A.J."/>
        </authorList>
    </citation>
    <scope>NUCLEOTIDE SEQUENCE [LARGE SCALE GENOMIC DNA]</scope>
    <source>
        <strain evidence="7 8">AJA228-03</strain>
    </source>
</reference>
<dbReference type="InterPro" id="IPR039551">
    <property type="entry name" value="Cho/carn_acyl_trans"/>
</dbReference>
<evidence type="ECO:0000256" key="1">
    <source>
        <dbReference type="ARBA" id="ARBA00005232"/>
    </source>
</evidence>
<keyword evidence="2 5" id="KW-0808">Transferase</keyword>
<dbReference type="Proteomes" id="UP001530377">
    <property type="component" value="Unassembled WGS sequence"/>
</dbReference>
<dbReference type="Pfam" id="PF00755">
    <property type="entry name" value="Carn_acyltransf"/>
    <property type="match status" value="1"/>
</dbReference>
<dbReference type="Gene3D" id="3.30.559.10">
    <property type="entry name" value="Chloramphenicol acetyltransferase-like domain"/>
    <property type="match status" value="1"/>
</dbReference>
<dbReference type="SUPFAM" id="SSF52777">
    <property type="entry name" value="CoA-dependent acyltransferases"/>
    <property type="match status" value="2"/>
</dbReference>
<proteinExistence type="inferred from homology"/>
<dbReference type="InterPro" id="IPR000542">
    <property type="entry name" value="Carn_acyl_trans"/>
</dbReference>
<feature type="active site" description="Proton acceptor" evidence="4">
    <location>
        <position position="346"/>
    </location>
</feature>
<dbReference type="InterPro" id="IPR042231">
    <property type="entry name" value="Cho/carn_acyl_trans_2"/>
</dbReference>
<feature type="domain" description="Choline/carnitine acyltransferase" evidence="6">
    <location>
        <begin position="29"/>
        <end position="632"/>
    </location>
</feature>
<keyword evidence="3 5" id="KW-0012">Acyltransferase</keyword>
<comment type="caution">
    <text evidence="7">The sequence shown here is derived from an EMBL/GenBank/DDBJ whole genome shotgun (WGS) entry which is preliminary data.</text>
</comment>
<dbReference type="AlphaFoldDB" id="A0ABD3SQS3"/>